<protein>
    <submittedName>
        <fullName evidence="2">Uncharacterized protein</fullName>
    </submittedName>
</protein>
<comment type="caution">
    <text evidence="2">The sequence shown here is derived from an EMBL/GenBank/DDBJ whole genome shotgun (WGS) entry which is preliminary data.</text>
</comment>
<feature type="compositionally biased region" description="Basic and acidic residues" evidence="1">
    <location>
        <begin position="131"/>
        <end position="141"/>
    </location>
</feature>
<dbReference type="EMBL" id="VSRR010002211">
    <property type="protein sequence ID" value="MPC30199.1"/>
    <property type="molecule type" value="Genomic_DNA"/>
</dbReference>
<reference evidence="2 3" key="1">
    <citation type="submission" date="2019-05" db="EMBL/GenBank/DDBJ databases">
        <title>Another draft genome of Portunus trituberculatus and its Hox gene families provides insights of decapod evolution.</title>
        <authorList>
            <person name="Jeong J.-H."/>
            <person name="Song I."/>
            <person name="Kim S."/>
            <person name="Choi T."/>
            <person name="Kim D."/>
            <person name="Ryu S."/>
            <person name="Kim W."/>
        </authorList>
    </citation>
    <scope>NUCLEOTIDE SEQUENCE [LARGE SCALE GENOMIC DNA]</scope>
    <source>
        <tissue evidence="2">Muscle</tissue>
    </source>
</reference>
<gene>
    <name evidence="2" type="ORF">E2C01_023459</name>
</gene>
<name>A0A5B7E9W1_PORTR</name>
<evidence type="ECO:0000256" key="1">
    <source>
        <dbReference type="SAM" id="MobiDB-lite"/>
    </source>
</evidence>
<proteinExistence type="predicted"/>
<organism evidence="2 3">
    <name type="scientific">Portunus trituberculatus</name>
    <name type="common">Swimming crab</name>
    <name type="synonym">Neptunus trituberculatus</name>
    <dbReference type="NCBI Taxonomy" id="210409"/>
    <lineage>
        <taxon>Eukaryota</taxon>
        <taxon>Metazoa</taxon>
        <taxon>Ecdysozoa</taxon>
        <taxon>Arthropoda</taxon>
        <taxon>Crustacea</taxon>
        <taxon>Multicrustacea</taxon>
        <taxon>Malacostraca</taxon>
        <taxon>Eumalacostraca</taxon>
        <taxon>Eucarida</taxon>
        <taxon>Decapoda</taxon>
        <taxon>Pleocyemata</taxon>
        <taxon>Brachyura</taxon>
        <taxon>Eubrachyura</taxon>
        <taxon>Portunoidea</taxon>
        <taxon>Portunidae</taxon>
        <taxon>Portuninae</taxon>
        <taxon>Portunus</taxon>
    </lineage>
</organism>
<feature type="region of interest" description="Disordered" evidence="1">
    <location>
        <begin position="118"/>
        <end position="141"/>
    </location>
</feature>
<keyword evidence="3" id="KW-1185">Reference proteome</keyword>
<feature type="region of interest" description="Disordered" evidence="1">
    <location>
        <begin position="76"/>
        <end position="99"/>
    </location>
</feature>
<dbReference type="AlphaFoldDB" id="A0A5B7E9W1"/>
<feature type="compositionally biased region" description="Basic and acidic residues" evidence="1">
    <location>
        <begin position="88"/>
        <end position="98"/>
    </location>
</feature>
<accession>A0A5B7E9W1</accession>
<evidence type="ECO:0000313" key="3">
    <source>
        <dbReference type="Proteomes" id="UP000324222"/>
    </source>
</evidence>
<evidence type="ECO:0000313" key="2">
    <source>
        <dbReference type="EMBL" id="MPC30199.1"/>
    </source>
</evidence>
<dbReference type="Proteomes" id="UP000324222">
    <property type="component" value="Unassembled WGS sequence"/>
</dbReference>
<sequence>MRHRAITAALAFPPPPPSLPNNHAGCQLMSPTATRYLSTTLVLSKRLSHEAGENKTTNWRTGSGQGLHLMVPACLPPLTRRSQPPSDRPTRPGWDARHSYNGHSLKPYFLTSVHTHTTDPMGRQRHPNTARQRDARVTCST</sequence>